<dbReference type="RefSeq" id="WP_167052032.1">
    <property type="nucleotide sequence ID" value="NZ_JAAOZR010000001.1"/>
</dbReference>
<dbReference type="Proteomes" id="UP001519344">
    <property type="component" value="Unassembled WGS sequence"/>
</dbReference>
<keyword evidence="2" id="KW-1185">Reference proteome</keyword>
<comment type="caution">
    <text evidence="1">The sequence shown here is derived from an EMBL/GenBank/DDBJ whole genome shotgun (WGS) entry which is preliminary data.</text>
</comment>
<evidence type="ECO:0000313" key="2">
    <source>
        <dbReference type="Proteomes" id="UP001519344"/>
    </source>
</evidence>
<accession>A0ABS4I7Z1</accession>
<dbReference type="SUPFAM" id="SSF81301">
    <property type="entry name" value="Nucleotidyltransferase"/>
    <property type="match status" value="1"/>
</dbReference>
<evidence type="ECO:0000313" key="1">
    <source>
        <dbReference type="EMBL" id="MBP1967052.1"/>
    </source>
</evidence>
<dbReference type="InterPro" id="IPR039498">
    <property type="entry name" value="NTP_transf_5"/>
</dbReference>
<gene>
    <name evidence="1" type="ORF">J2Z65_006316</name>
</gene>
<organism evidence="1 2">
    <name type="scientific">Paenibacillus aceris</name>
    <dbReference type="NCBI Taxonomy" id="869555"/>
    <lineage>
        <taxon>Bacteria</taxon>
        <taxon>Bacillati</taxon>
        <taxon>Bacillota</taxon>
        <taxon>Bacilli</taxon>
        <taxon>Bacillales</taxon>
        <taxon>Paenibacillaceae</taxon>
        <taxon>Paenibacillus</taxon>
    </lineage>
</organism>
<dbReference type="Pfam" id="PF14907">
    <property type="entry name" value="NTP_transf_5"/>
    <property type="match status" value="1"/>
</dbReference>
<protein>
    <recommendedName>
        <fullName evidence="3">Renal dipeptidase</fullName>
    </recommendedName>
</protein>
<dbReference type="InterPro" id="IPR043519">
    <property type="entry name" value="NT_sf"/>
</dbReference>
<dbReference type="Gene3D" id="3.30.460.40">
    <property type="match status" value="1"/>
</dbReference>
<reference evidence="1 2" key="1">
    <citation type="submission" date="2021-03" db="EMBL/GenBank/DDBJ databases">
        <title>Genomic Encyclopedia of Type Strains, Phase IV (KMG-IV): sequencing the most valuable type-strain genomes for metagenomic binning, comparative biology and taxonomic classification.</title>
        <authorList>
            <person name="Goeker M."/>
        </authorList>
    </citation>
    <scope>NUCLEOTIDE SEQUENCE [LARGE SCALE GENOMIC DNA]</scope>
    <source>
        <strain evidence="1 2">DSM 24950</strain>
    </source>
</reference>
<proteinExistence type="predicted"/>
<sequence>MDNEKRLDLSRVPKELTLLLALMKMNNGEDLLSNNEIFMDIDWDKFFLLVMHHRVHPFIYSKLKQMNGIPLHVVQSLCQEYKKNAFQMLHLSGEMEQICKLFIAHGIRPLLLKGPVLAVDLYGDVSLRASRDLDILIPIDDLDKVEELLVKSGYEKEGFTQTILNEWKWRQYHITYFHPQKRITIEIHWRLSHGPGKEPSFNELWGRKRISSLTSSPVYYLGREDLFLYLVSHGARHGWFRLRWLADIDQLVRQSINMKKLDLLMRKYHGMYIGGQALILASQLLNTPLCRKMQLLTGGSRSWRFAQDAIVYIKETKDLHTNPSQELYKHYKRYLFSIKSNQQRILFILSFLYPYQEDADTLMLPKHLHFLYFPLRPILWIWRKTKRQSFS</sequence>
<evidence type="ECO:0008006" key="3">
    <source>
        <dbReference type="Google" id="ProtNLM"/>
    </source>
</evidence>
<dbReference type="EMBL" id="JAGGKV010000028">
    <property type="protein sequence ID" value="MBP1967052.1"/>
    <property type="molecule type" value="Genomic_DNA"/>
</dbReference>
<name>A0ABS4I7Z1_9BACL</name>